<accession>A0A378J3T5</accession>
<evidence type="ECO:0000313" key="2">
    <source>
        <dbReference type="EMBL" id="STX42056.1"/>
    </source>
</evidence>
<reference evidence="1 3" key="1">
    <citation type="submission" date="2015-11" db="EMBL/GenBank/DDBJ databases">
        <title>Genomic analysis of 38 Legionella species identifies large and diverse effector repertoires.</title>
        <authorList>
            <person name="Burstein D."/>
            <person name="Amaro F."/>
            <person name="Zusman T."/>
            <person name="Lifshitz Z."/>
            <person name="Cohen O."/>
            <person name="Gilbert J.A."/>
            <person name="Pupko T."/>
            <person name="Shuman H.A."/>
            <person name="Segal G."/>
        </authorList>
    </citation>
    <scope>NUCLEOTIDE SEQUENCE [LARGE SCALE GENOMIC DNA]</scope>
    <source>
        <strain evidence="1 3">Lyon 8420412</strain>
    </source>
</reference>
<dbReference type="Proteomes" id="UP000054691">
    <property type="component" value="Unassembled WGS sequence"/>
</dbReference>
<sequence>MYVKRDSNNKICAIFNQDETGNLEKIDSDHPDVLEFISYGSLEKNYTFLASDLEFIRVLEDLITLLIKKKLISITDFPEAVVKKLVERNKIRNQFQNIFIIDEE</sequence>
<dbReference type="EMBL" id="UGOB01000001">
    <property type="protein sequence ID" value="STX42056.1"/>
    <property type="molecule type" value="Genomic_DNA"/>
</dbReference>
<reference evidence="2 4" key="2">
    <citation type="submission" date="2018-06" db="EMBL/GenBank/DDBJ databases">
        <authorList>
            <consortium name="Pathogen Informatics"/>
            <person name="Doyle S."/>
        </authorList>
    </citation>
    <scope>NUCLEOTIDE SEQUENCE [LARGE SCALE GENOMIC DNA]</scope>
    <source>
        <strain evidence="2 4">NCTC12388</strain>
    </source>
</reference>
<proteinExistence type="predicted"/>
<dbReference type="OrthoDB" id="8527830at2"/>
<protein>
    <submittedName>
        <fullName evidence="2">Uncharacterized protein</fullName>
    </submittedName>
</protein>
<dbReference type="RefSeq" id="WP_058498142.1">
    <property type="nucleotide sequence ID" value="NZ_CAAAHW010000002.1"/>
</dbReference>
<evidence type="ECO:0000313" key="4">
    <source>
        <dbReference type="Proteomes" id="UP000254476"/>
    </source>
</evidence>
<organism evidence="2 4">
    <name type="scientific">Legionella gratiana</name>
    <dbReference type="NCBI Taxonomy" id="45066"/>
    <lineage>
        <taxon>Bacteria</taxon>
        <taxon>Pseudomonadati</taxon>
        <taxon>Pseudomonadota</taxon>
        <taxon>Gammaproteobacteria</taxon>
        <taxon>Legionellales</taxon>
        <taxon>Legionellaceae</taxon>
        <taxon>Legionella</taxon>
    </lineage>
</organism>
<gene>
    <name evidence="1" type="ORF">Lgra_0956</name>
    <name evidence="2" type="ORF">NCTC12388_00501</name>
</gene>
<name>A0A378J3T5_9GAMM</name>
<dbReference type="Proteomes" id="UP000254476">
    <property type="component" value="Unassembled WGS sequence"/>
</dbReference>
<dbReference type="STRING" id="45066.Lgra_0956"/>
<dbReference type="EMBL" id="LNYE01000013">
    <property type="protein sequence ID" value="KTD13092.1"/>
    <property type="molecule type" value="Genomic_DNA"/>
</dbReference>
<evidence type="ECO:0000313" key="3">
    <source>
        <dbReference type="Proteomes" id="UP000054691"/>
    </source>
</evidence>
<keyword evidence="3" id="KW-1185">Reference proteome</keyword>
<evidence type="ECO:0000313" key="1">
    <source>
        <dbReference type="EMBL" id="KTD13092.1"/>
    </source>
</evidence>
<dbReference type="AlphaFoldDB" id="A0A378J3T5"/>